<evidence type="ECO:0000256" key="8">
    <source>
        <dbReference type="ARBA" id="ARBA00023136"/>
    </source>
</evidence>
<evidence type="ECO:0000256" key="4">
    <source>
        <dbReference type="ARBA" id="ARBA00022475"/>
    </source>
</evidence>
<evidence type="ECO:0000256" key="1">
    <source>
        <dbReference type="ARBA" id="ARBA00004429"/>
    </source>
</evidence>
<dbReference type="AlphaFoldDB" id="A0A0H3MEJ3"/>
<dbReference type="STRING" id="585057.ECIAI39_0358"/>
<evidence type="ECO:0000256" key="2">
    <source>
        <dbReference type="ARBA" id="ARBA00007942"/>
    </source>
</evidence>
<comment type="subcellular location">
    <subcellularLocation>
        <location evidence="1">Cell inner membrane</location>
        <topology evidence="1">Multi-pass membrane protein</topology>
    </subcellularLocation>
</comment>
<organism evidence="10 11">
    <name type="scientific">Escherichia coli O7:K1 (strain IAI39 / ExPEC)</name>
    <dbReference type="NCBI Taxonomy" id="585057"/>
    <lineage>
        <taxon>Bacteria</taxon>
        <taxon>Pseudomonadati</taxon>
        <taxon>Pseudomonadota</taxon>
        <taxon>Gammaproteobacteria</taxon>
        <taxon>Enterobacterales</taxon>
        <taxon>Enterobacteriaceae</taxon>
        <taxon>Escherichia</taxon>
    </lineage>
</organism>
<feature type="transmembrane region" description="Helical" evidence="9">
    <location>
        <begin position="250"/>
        <end position="270"/>
    </location>
</feature>
<dbReference type="InterPro" id="IPR001851">
    <property type="entry name" value="ABC_transp_permease"/>
</dbReference>
<evidence type="ECO:0000256" key="6">
    <source>
        <dbReference type="ARBA" id="ARBA00022692"/>
    </source>
</evidence>
<feature type="transmembrane region" description="Helical" evidence="9">
    <location>
        <begin position="216"/>
        <end position="238"/>
    </location>
</feature>
<dbReference type="PANTHER" id="PTHR32196">
    <property type="entry name" value="ABC TRANSPORTER PERMEASE PROTEIN YPHD-RELATED-RELATED"/>
    <property type="match status" value="1"/>
</dbReference>
<feature type="transmembrane region" description="Helical" evidence="9">
    <location>
        <begin position="301"/>
        <end position="319"/>
    </location>
</feature>
<proteinExistence type="inferred from homology"/>
<evidence type="ECO:0000256" key="5">
    <source>
        <dbReference type="ARBA" id="ARBA00022519"/>
    </source>
</evidence>
<protein>
    <submittedName>
        <fullName evidence="10">Putative permease component of sugar ABC transport system</fullName>
    </submittedName>
</protein>
<evidence type="ECO:0000313" key="11">
    <source>
        <dbReference type="Proteomes" id="UP000000749"/>
    </source>
</evidence>
<dbReference type="GO" id="GO:0005886">
    <property type="term" value="C:plasma membrane"/>
    <property type="evidence" value="ECO:0007669"/>
    <property type="project" value="UniProtKB-SubCell"/>
</dbReference>
<feature type="transmembrane region" description="Helical" evidence="9">
    <location>
        <begin position="47"/>
        <end position="64"/>
    </location>
</feature>
<keyword evidence="8 9" id="KW-0472">Membrane</keyword>
<feature type="transmembrane region" description="Helical" evidence="9">
    <location>
        <begin position="122"/>
        <end position="141"/>
    </location>
</feature>
<keyword evidence="3" id="KW-0813">Transport</keyword>
<keyword evidence="5" id="KW-0997">Cell inner membrane</keyword>
<dbReference type="Pfam" id="PF02653">
    <property type="entry name" value="BPD_transp_2"/>
    <property type="match status" value="1"/>
</dbReference>
<keyword evidence="7 9" id="KW-1133">Transmembrane helix</keyword>
<dbReference type="PANTHER" id="PTHR32196:SF21">
    <property type="entry name" value="ABC TRANSPORTER PERMEASE PROTEIN YPHD-RELATED"/>
    <property type="match status" value="1"/>
</dbReference>
<dbReference type="PATRIC" id="fig|585057.6.peg.385"/>
<sequence length="328" mass="35598">MRRWSMAELKKRHEFWLALLIVVLFVGLAWRSDEFLTFGNLYDLANNYAMLTILACGLFVVLISGGIDISFPAMTIIAQYGMVLLLQKIGGNFAVAFALAGGIGILLGLINALLVNRLRVPSIIITISTLNIFYGLLLWLSKGVWLYDFPPWFEQGVMLFKYTDADGYDYGLGLPLIAMITVVLLTAFIMNFTSVGRKIYALGGNRESASRIGFSVLKLQLFVYGYMGLMSGAAGVVQSWTVMTVAPDSLLGYELTVLAAVVLGGTSLLGGRGTLTGTLLGVVLLAVMQNGLNLLGVSSYWQTLITGIIIVASISATAWSQHQNRSLL</sequence>
<gene>
    <name evidence="10" type="ordered locus">ECIAI39_0358</name>
</gene>
<evidence type="ECO:0000256" key="7">
    <source>
        <dbReference type="ARBA" id="ARBA00022989"/>
    </source>
</evidence>
<reference evidence="11" key="1">
    <citation type="journal article" date="2009" name="PLoS Genet.">
        <title>Organised genome dynamics in the Escherichia coli species results in highly diverse adaptive paths.</title>
        <authorList>
            <person name="Touchon M."/>
            <person name="Hoede C."/>
            <person name="Tenaillon O."/>
            <person name="Barbe V."/>
            <person name="Baeriswyl S."/>
            <person name="Bidet P."/>
            <person name="Bingen E."/>
            <person name="Bonacorsi S."/>
            <person name="Bouchier C."/>
            <person name="Bouvet O."/>
            <person name="Calteau A."/>
            <person name="Chiapello H."/>
            <person name="Clermont O."/>
            <person name="Cruveiller S."/>
            <person name="Danchin A."/>
            <person name="Diard M."/>
            <person name="Dossat C."/>
            <person name="Karoui M.E."/>
            <person name="Frapy E."/>
            <person name="Garry L."/>
            <person name="Ghigo J.M."/>
            <person name="Gilles A.M."/>
            <person name="Johnson J."/>
            <person name="Le Bouguenec C."/>
            <person name="Lescat M."/>
            <person name="Mangenot S."/>
            <person name="Martinez-Jehanne V."/>
            <person name="Matic I."/>
            <person name="Nassif X."/>
            <person name="Oztas S."/>
            <person name="Petit M.A."/>
            <person name="Pichon C."/>
            <person name="Rouy Z."/>
            <person name="Ruf C.S."/>
            <person name="Schneider D."/>
            <person name="Tourret J."/>
            <person name="Vacherie B."/>
            <person name="Vallenet D."/>
            <person name="Medigue C."/>
            <person name="Rocha E.P.C."/>
            <person name="Denamur E."/>
        </authorList>
    </citation>
    <scope>NUCLEOTIDE SEQUENCE [LARGE SCALE GENOMIC DNA]</scope>
    <source>
        <strain evidence="11">IAI39 / ExPEC</strain>
    </source>
</reference>
<evidence type="ECO:0000256" key="9">
    <source>
        <dbReference type="SAM" id="Phobius"/>
    </source>
</evidence>
<dbReference type="CDD" id="cd06579">
    <property type="entry name" value="TM_PBP1_transp_AraH_like"/>
    <property type="match status" value="1"/>
</dbReference>
<feature type="transmembrane region" description="Helical" evidence="9">
    <location>
        <begin position="172"/>
        <end position="195"/>
    </location>
</feature>
<keyword evidence="6 9" id="KW-0812">Transmembrane</keyword>
<evidence type="ECO:0000313" key="10">
    <source>
        <dbReference type="EMBL" id="CAR16498.1"/>
    </source>
</evidence>
<dbReference type="KEGG" id="ect:ECIAI39_0358"/>
<dbReference type="EMBL" id="CU928164">
    <property type="protein sequence ID" value="CAR16498.1"/>
    <property type="molecule type" value="Genomic_DNA"/>
</dbReference>
<dbReference type="HOGENOM" id="CLU_028880_0_1_6"/>
<name>A0A0H3MEJ3_ECO7I</name>
<evidence type="ECO:0000256" key="3">
    <source>
        <dbReference type="ARBA" id="ARBA00022448"/>
    </source>
</evidence>
<feature type="transmembrane region" description="Helical" evidence="9">
    <location>
        <begin position="93"/>
        <end position="115"/>
    </location>
</feature>
<accession>A0A0H3MEJ3</accession>
<dbReference type="GO" id="GO:0022857">
    <property type="term" value="F:transmembrane transporter activity"/>
    <property type="evidence" value="ECO:0007669"/>
    <property type="project" value="InterPro"/>
</dbReference>
<comment type="similarity">
    <text evidence="2">Belongs to the binding-protein-dependent transport system permease family. AraH/RbsC subfamily.</text>
</comment>
<dbReference type="Proteomes" id="UP000000749">
    <property type="component" value="Chromosome"/>
</dbReference>
<keyword evidence="4" id="KW-1003">Cell membrane</keyword>